<organism evidence="2 3">
    <name type="scientific">Agromyces lapidis</name>
    <dbReference type="NCBI Taxonomy" id="279574"/>
    <lineage>
        <taxon>Bacteria</taxon>
        <taxon>Bacillati</taxon>
        <taxon>Actinomycetota</taxon>
        <taxon>Actinomycetes</taxon>
        <taxon>Micrococcales</taxon>
        <taxon>Microbacteriaceae</taxon>
        <taxon>Agromyces</taxon>
    </lineage>
</organism>
<name>A0ABV5SN33_9MICO</name>
<gene>
    <name evidence="2" type="ORF">ACFFQV_04680</name>
</gene>
<protein>
    <submittedName>
        <fullName evidence="2">Uncharacterized protein</fullName>
    </submittedName>
</protein>
<dbReference type="Proteomes" id="UP001589667">
    <property type="component" value="Unassembled WGS sequence"/>
</dbReference>
<reference evidence="2 3" key="1">
    <citation type="submission" date="2024-09" db="EMBL/GenBank/DDBJ databases">
        <authorList>
            <person name="Sun Q."/>
            <person name="Mori K."/>
        </authorList>
    </citation>
    <scope>NUCLEOTIDE SEQUENCE [LARGE SCALE GENOMIC DNA]</scope>
    <source>
        <strain evidence="2 3">JCM 14321</strain>
    </source>
</reference>
<dbReference type="EMBL" id="JBHMBL010000001">
    <property type="protein sequence ID" value="MFB9641582.1"/>
    <property type="molecule type" value="Genomic_DNA"/>
</dbReference>
<sequence length="45" mass="4777">MADERANSLNSPLIRGEVPEAAMPEPNRGPGASTRFGSLALVAYY</sequence>
<keyword evidence="3" id="KW-1185">Reference proteome</keyword>
<comment type="caution">
    <text evidence="2">The sequence shown here is derived from an EMBL/GenBank/DDBJ whole genome shotgun (WGS) entry which is preliminary data.</text>
</comment>
<accession>A0ABV5SN33</accession>
<evidence type="ECO:0000313" key="2">
    <source>
        <dbReference type="EMBL" id="MFB9641582.1"/>
    </source>
</evidence>
<proteinExistence type="predicted"/>
<feature type="region of interest" description="Disordered" evidence="1">
    <location>
        <begin position="1"/>
        <end position="32"/>
    </location>
</feature>
<evidence type="ECO:0000256" key="1">
    <source>
        <dbReference type="SAM" id="MobiDB-lite"/>
    </source>
</evidence>
<evidence type="ECO:0000313" key="3">
    <source>
        <dbReference type="Proteomes" id="UP001589667"/>
    </source>
</evidence>
<dbReference type="RefSeq" id="WP_157423166.1">
    <property type="nucleotide sequence ID" value="NZ_BAAANI010000006.1"/>
</dbReference>